<evidence type="ECO:0000256" key="5">
    <source>
        <dbReference type="ARBA" id="ARBA00022759"/>
    </source>
</evidence>
<evidence type="ECO:0000259" key="9">
    <source>
        <dbReference type="Pfam" id="PF17917"/>
    </source>
</evidence>
<dbReference type="InterPro" id="IPR036397">
    <property type="entry name" value="RNaseH_sf"/>
</dbReference>
<dbReference type="Pfam" id="PF17917">
    <property type="entry name" value="RT_RNaseH"/>
    <property type="match status" value="1"/>
</dbReference>
<reference evidence="11 12" key="1">
    <citation type="submission" date="2020-04" db="EMBL/GenBank/DDBJ databases">
        <authorList>
            <person name="Wallbank WR R."/>
            <person name="Pardo Diaz C."/>
            <person name="Kozak K."/>
            <person name="Martin S."/>
            <person name="Jiggins C."/>
            <person name="Moest M."/>
            <person name="Warren A I."/>
            <person name="Byers J.R.P. K."/>
            <person name="Montejo-Kovacevich G."/>
            <person name="Yen C E."/>
        </authorList>
    </citation>
    <scope>NUCLEOTIDE SEQUENCE [LARGE SCALE GENOMIC DNA]</scope>
</reference>
<dbReference type="GO" id="GO:0003676">
    <property type="term" value="F:nucleic acid binding"/>
    <property type="evidence" value="ECO:0007669"/>
    <property type="project" value="InterPro"/>
</dbReference>
<dbReference type="Gene3D" id="1.10.340.70">
    <property type="match status" value="1"/>
</dbReference>
<dbReference type="Pfam" id="PF17921">
    <property type="entry name" value="Integrase_H2C2"/>
    <property type="match status" value="1"/>
</dbReference>
<dbReference type="Proteomes" id="UP000494106">
    <property type="component" value="Unassembled WGS sequence"/>
</dbReference>
<dbReference type="InterPro" id="IPR043502">
    <property type="entry name" value="DNA/RNA_pol_sf"/>
</dbReference>
<sequence length="855" mass="98641">MSKQIKYLSLQKTELEYEVEIRGEVPADNVQDLRKQIIKQIKTLPSEDILESHLDTAVDIKGAKDSLLKLKNNIQSLKTKYDKNLYSRTENLAHHIYHRLNRIQPVTSDDASNFKDCLQKLQVFYKDLASFFAATPTKTSIEYEDIPVPSVSVTCDRGIAAELARLRFDGKSCVRAFIQEVEERIKARDIKPNRVLAFATEIFTGDALHWFRSVRDSIDNWDQLAGCLKRDFTKFDYDYRLMNEIRLRTQGESESIIVYLAIMKGLFSRLSKVFSDEEKLEILLHNIRPCYANTLACSPQIKTISDLRTTCRNYENYQARVSQFREPPKITLDTLAPEFAYTRPTNGPSSSKHYNTNEISTTPVDAVQQNTRASKPVYCPRCRCHTHSLKYCKEPRVIICFKCDASAFGVGGMLSQTINGEEHPIAYMSRSLTGAERNYSVTEREALAVLVALEHWRCYLENGKVFTVYTDHSALKWFLSLTNPTGRLARWGVRLSSFDFIVKHRRGKDNIIPDALSRCIQVATLNTPIVTTANTSDTWYLNIYYGCISSPSNYPNYRIEGNILYRYMKSKNPLTSEFSWKEVIPRESRHDVINNNHSNLTAAHLGIFKTYRRLLLKYYWPGMYADVVKFVGDCSTCLAYKHPAHTTLGKMGRPKDCSRPFQMLSIDLVNNVERYNRTIITSISTFVNDDHRTWDLHLPEIQFAINNSVNEVTGFTPSFLVHGREVVTCGSHYVDNDNSNEILFLPRDIYAENLGYLAEIFNKVQVSLWNNYQKSCQRYNLRRKHVEFNVGDEVWKRCFFQSDKGARFSKKLAPKFEKCRVTEKRSPLVYVLEDMNGRNLGAWHVKDLKLKLMSS</sequence>
<dbReference type="Gene3D" id="3.10.20.370">
    <property type="match status" value="1"/>
</dbReference>
<dbReference type="EMBL" id="CADEBC010000135">
    <property type="protein sequence ID" value="CAB3223629.1"/>
    <property type="molecule type" value="Genomic_DNA"/>
</dbReference>
<dbReference type="InterPro" id="IPR041588">
    <property type="entry name" value="Integrase_H2C2"/>
</dbReference>
<dbReference type="AlphaFoldDB" id="A0A8S0YUW8"/>
<dbReference type="PANTHER" id="PTHR37984:SF5">
    <property type="entry name" value="PROTEIN NYNRIN-LIKE"/>
    <property type="match status" value="1"/>
</dbReference>
<keyword evidence="6" id="KW-0378">Hydrolase</keyword>
<evidence type="ECO:0000313" key="12">
    <source>
        <dbReference type="Proteomes" id="UP000494106"/>
    </source>
</evidence>
<evidence type="ECO:0000259" key="8">
    <source>
        <dbReference type="Pfam" id="PF03732"/>
    </source>
</evidence>
<protein>
    <recommendedName>
        <fullName evidence="1">RNA-directed DNA polymerase</fullName>
        <ecNumber evidence="1">2.7.7.49</ecNumber>
    </recommendedName>
</protein>
<keyword evidence="4" id="KW-0540">Nuclease</keyword>
<dbReference type="FunFam" id="3.10.20.370:FF:000001">
    <property type="entry name" value="Retrovirus-related Pol polyprotein from transposon 17.6-like protein"/>
    <property type="match status" value="1"/>
</dbReference>
<dbReference type="Gene3D" id="3.30.420.10">
    <property type="entry name" value="Ribonuclease H-like superfamily/Ribonuclease H"/>
    <property type="match status" value="1"/>
</dbReference>
<dbReference type="FunFam" id="1.10.340.70:FF:000001">
    <property type="entry name" value="Retrovirus-related Pol polyprotein from transposon gypsy-like Protein"/>
    <property type="match status" value="1"/>
</dbReference>
<organism evidence="11 12">
    <name type="scientific">Arctia plantaginis</name>
    <name type="common">Wood tiger moth</name>
    <name type="synonym">Phalaena plantaginis</name>
    <dbReference type="NCBI Taxonomy" id="874455"/>
    <lineage>
        <taxon>Eukaryota</taxon>
        <taxon>Metazoa</taxon>
        <taxon>Ecdysozoa</taxon>
        <taxon>Arthropoda</taxon>
        <taxon>Hexapoda</taxon>
        <taxon>Insecta</taxon>
        <taxon>Pterygota</taxon>
        <taxon>Neoptera</taxon>
        <taxon>Endopterygota</taxon>
        <taxon>Lepidoptera</taxon>
        <taxon>Glossata</taxon>
        <taxon>Ditrysia</taxon>
        <taxon>Noctuoidea</taxon>
        <taxon>Erebidae</taxon>
        <taxon>Arctiinae</taxon>
        <taxon>Arctia</taxon>
    </lineage>
</organism>
<proteinExistence type="predicted"/>
<evidence type="ECO:0000256" key="7">
    <source>
        <dbReference type="ARBA" id="ARBA00022918"/>
    </source>
</evidence>
<name>A0A8S0YUW8_ARCPL</name>
<evidence type="ECO:0000256" key="3">
    <source>
        <dbReference type="ARBA" id="ARBA00022695"/>
    </source>
</evidence>
<evidence type="ECO:0000259" key="10">
    <source>
        <dbReference type="Pfam" id="PF17921"/>
    </source>
</evidence>
<dbReference type="Pfam" id="PF03732">
    <property type="entry name" value="Retrotrans_gag"/>
    <property type="match status" value="1"/>
</dbReference>
<feature type="domain" description="Integrase zinc-binding" evidence="10">
    <location>
        <begin position="584"/>
        <end position="642"/>
    </location>
</feature>
<gene>
    <name evidence="11" type="ORF">APLA_LOCUS1741</name>
</gene>
<evidence type="ECO:0000256" key="6">
    <source>
        <dbReference type="ARBA" id="ARBA00022801"/>
    </source>
</evidence>
<dbReference type="InterPro" id="IPR041373">
    <property type="entry name" value="RT_RNaseH"/>
</dbReference>
<feature type="domain" description="Retrotransposon gag" evidence="8">
    <location>
        <begin position="198"/>
        <end position="285"/>
    </location>
</feature>
<evidence type="ECO:0000256" key="1">
    <source>
        <dbReference type="ARBA" id="ARBA00012493"/>
    </source>
</evidence>
<keyword evidence="3" id="KW-0548">Nucleotidyltransferase</keyword>
<feature type="domain" description="Reverse transcriptase RNase H-like" evidence="9">
    <location>
        <begin position="399"/>
        <end position="498"/>
    </location>
</feature>
<dbReference type="PANTHER" id="PTHR37984">
    <property type="entry name" value="PROTEIN CBG26694"/>
    <property type="match status" value="1"/>
</dbReference>
<dbReference type="GO" id="GO:0003964">
    <property type="term" value="F:RNA-directed DNA polymerase activity"/>
    <property type="evidence" value="ECO:0007669"/>
    <property type="project" value="UniProtKB-KW"/>
</dbReference>
<keyword evidence="5" id="KW-0255">Endonuclease</keyword>
<evidence type="ECO:0000256" key="4">
    <source>
        <dbReference type="ARBA" id="ARBA00022722"/>
    </source>
</evidence>
<dbReference type="SUPFAM" id="SSF56672">
    <property type="entry name" value="DNA/RNA polymerases"/>
    <property type="match status" value="1"/>
</dbReference>
<dbReference type="OrthoDB" id="425619at2759"/>
<keyword evidence="7" id="KW-0695">RNA-directed DNA polymerase</keyword>
<dbReference type="InterPro" id="IPR005162">
    <property type="entry name" value="Retrotrans_gag_dom"/>
</dbReference>
<accession>A0A8S0YUW8</accession>
<dbReference type="EC" id="2.7.7.49" evidence="1"/>
<evidence type="ECO:0000256" key="2">
    <source>
        <dbReference type="ARBA" id="ARBA00022679"/>
    </source>
</evidence>
<dbReference type="GO" id="GO:0016787">
    <property type="term" value="F:hydrolase activity"/>
    <property type="evidence" value="ECO:0007669"/>
    <property type="project" value="UniProtKB-KW"/>
</dbReference>
<evidence type="ECO:0000313" key="11">
    <source>
        <dbReference type="EMBL" id="CAB3223629.1"/>
    </source>
</evidence>
<dbReference type="CDD" id="cd09274">
    <property type="entry name" value="RNase_HI_RT_Ty3"/>
    <property type="match status" value="1"/>
</dbReference>
<dbReference type="GO" id="GO:0004519">
    <property type="term" value="F:endonuclease activity"/>
    <property type="evidence" value="ECO:0007669"/>
    <property type="project" value="UniProtKB-KW"/>
</dbReference>
<comment type="caution">
    <text evidence="11">The sequence shown here is derived from an EMBL/GenBank/DDBJ whole genome shotgun (WGS) entry which is preliminary data.</text>
</comment>
<keyword evidence="2" id="KW-0808">Transferase</keyword>
<dbReference type="InterPro" id="IPR050951">
    <property type="entry name" value="Retrovirus_Pol_polyprotein"/>
</dbReference>
<keyword evidence="12" id="KW-1185">Reference proteome</keyword>